<dbReference type="Gene3D" id="1.10.1200.10">
    <property type="entry name" value="ACP-like"/>
    <property type="match status" value="1"/>
</dbReference>
<dbReference type="RefSeq" id="WP_263954739.1">
    <property type="nucleotide sequence ID" value="NZ_JAOYFC010000004.1"/>
</dbReference>
<reference evidence="3" key="1">
    <citation type="submission" date="2022-10" db="EMBL/GenBank/DDBJ databases">
        <authorList>
            <person name="Yue Y."/>
        </authorList>
    </citation>
    <scope>NUCLEOTIDE SEQUENCE</scope>
    <source>
        <strain evidence="3">Z654</strain>
    </source>
</reference>
<dbReference type="EMBL" id="JAOYFC010000004">
    <property type="protein sequence ID" value="MCV6825789.1"/>
    <property type="molecule type" value="Genomic_DNA"/>
</dbReference>
<keyword evidence="4" id="KW-1185">Reference proteome</keyword>
<proteinExistence type="predicted"/>
<feature type="chain" id="PRO_5042289867" evidence="2">
    <location>
        <begin position="20"/>
        <end position="237"/>
    </location>
</feature>
<evidence type="ECO:0000256" key="1">
    <source>
        <dbReference type="SAM" id="Phobius"/>
    </source>
</evidence>
<keyword evidence="1" id="KW-1133">Transmembrane helix</keyword>
<name>A0AAE3J178_9RHOB</name>
<feature type="signal peptide" evidence="2">
    <location>
        <begin position="1"/>
        <end position="19"/>
    </location>
</feature>
<keyword evidence="1" id="KW-0812">Transmembrane</keyword>
<dbReference type="SUPFAM" id="SSF47336">
    <property type="entry name" value="ACP-like"/>
    <property type="match status" value="1"/>
</dbReference>
<comment type="caution">
    <text evidence="3">The sequence shown here is derived from an EMBL/GenBank/DDBJ whole genome shotgun (WGS) entry which is preliminary data.</text>
</comment>
<evidence type="ECO:0000256" key="2">
    <source>
        <dbReference type="SAM" id="SignalP"/>
    </source>
</evidence>
<dbReference type="AlphaFoldDB" id="A0AAE3J178"/>
<evidence type="ECO:0000313" key="3">
    <source>
        <dbReference type="EMBL" id="MCV6825789.1"/>
    </source>
</evidence>
<dbReference type="InterPro" id="IPR036736">
    <property type="entry name" value="ACP-like_sf"/>
</dbReference>
<feature type="transmembrane region" description="Helical" evidence="1">
    <location>
        <begin position="69"/>
        <end position="91"/>
    </location>
</feature>
<sequence length="237" mass="26755">MKQVFCGFILLLVASPALTEVCGTTHLDLEPNYGITNQFKEMFDFFSSPLGVGLIVLIVVTLRVKRRWLSVFSAALVLFAAVLAAVDWYLLRDEIIHASQKEVSAAPPFATIGLLLLLSIWLFQRGRLRITQRLNTINLSDDYDDVEMLMDIEEAFSIKIEDSEAEKLENMGDLYELVSGKLKPQSDIDPVWLLLCRIARIYSGSKDPINKKTTFFPESAEKRVELSQKTSKFSGQD</sequence>
<dbReference type="Proteomes" id="UP001208041">
    <property type="component" value="Unassembled WGS sequence"/>
</dbReference>
<keyword evidence="2" id="KW-0732">Signal</keyword>
<keyword evidence="1" id="KW-0472">Membrane</keyword>
<evidence type="ECO:0000313" key="4">
    <source>
        <dbReference type="Proteomes" id="UP001208041"/>
    </source>
</evidence>
<accession>A0AAE3J178</accession>
<protein>
    <submittedName>
        <fullName evidence="3">Uncharacterized protein</fullName>
    </submittedName>
</protein>
<gene>
    <name evidence="3" type="ORF">OH136_14605</name>
</gene>
<organism evidence="3 4">
    <name type="scientific">Halocynthiibacter halioticoli</name>
    <dbReference type="NCBI Taxonomy" id="2986804"/>
    <lineage>
        <taxon>Bacteria</taxon>
        <taxon>Pseudomonadati</taxon>
        <taxon>Pseudomonadota</taxon>
        <taxon>Alphaproteobacteria</taxon>
        <taxon>Rhodobacterales</taxon>
        <taxon>Paracoccaceae</taxon>
        <taxon>Halocynthiibacter</taxon>
    </lineage>
</organism>
<feature type="transmembrane region" description="Helical" evidence="1">
    <location>
        <begin position="43"/>
        <end position="62"/>
    </location>
</feature>
<feature type="transmembrane region" description="Helical" evidence="1">
    <location>
        <begin position="103"/>
        <end position="123"/>
    </location>
</feature>